<dbReference type="AlphaFoldDB" id="A0A2T0R4W9"/>
<dbReference type="EMBL" id="PVZF01000004">
    <property type="protein sequence ID" value="PRY15806.1"/>
    <property type="molecule type" value="Genomic_DNA"/>
</dbReference>
<dbReference type="Proteomes" id="UP000238083">
    <property type="component" value="Unassembled WGS sequence"/>
</dbReference>
<sequence>MLLALVPVVGAVVLMFLTHGDPTGWRTVVLCLLAVAAVGVLLVDDFRRRPEQG</sequence>
<evidence type="ECO:0000313" key="3">
    <source>
        <dbReference type="Proteomes" id="UP000238083"/>
    </source>
</evidence>
<keyword evidence="1" id="KW-1133">Transmembrane helix</keyword>
<name>A0A2T0R4W9_9ACTN</name>
<keyword evidence="1" id="KW-0812">Transmembrane</keyword>
<protein>
    <submittedName>
        <fullName evidence="2">Uncharacterized protein</fullName>
    </submittedName>
</protein>
<dbReference type="RefSeq" id="WP_170127144.1">
    <property type="nucleotide sequence ID" value="NZ_PVZF01000004.1"/>
</dbReference>
<accession>A0A2T0R4W9</accession>
<reference evidence="2 3" key="1">
    <citation type="submission" date="2018-03" db="EMBL/GenBank/DDBJ databases">
        <title>Genomic Encyclopedia of Archaeal and Bacterial Type Strains, Phase II (KMG-II): from individual species to whole genera.</title>
        <authorList>
            <person name="Goeker M."/>
        </authorList>
    </citation>
    <scope>NUCLEOTIDE SEQUENCE [LARGE SCALE GENOMIC DNA]</scope>
    <source>
        <strain evidence="2 3">DSM 19711</strain>
    </source>
</reference>
<feature type="transmembrane region" description="Helical" evidence="1">
    <location>
        <begin position="25"/>
        <end position="43"/>
    </location>
</feature>
<gene>
    <name evidence="2" type="ORF">CLV37_10415</name>
</gene>
<evidence type="ECO:0000256" key="1">
    <source>
        <dbReference type="SAM" id="Phobius"/>
    </source>
</evidence>
<keyword evidence="1" id="KW-0472">Membrane</keyword>
<comment type="caution">
    <text evidence="2">The sequence shown here is derived from an EMBL/GenBank/DDBJ whole genome shotgun (WGS) entry which is preliminary data.</text>
</comment>
<proteinExistence type="predicted"/>
<keyword evidence="3" id="KW-1185">Reference proteome</keyword>
<evidence type="ECO:0000313" key="2">
    <source>
        <dbReference type="EMBL" id="PRY15806.1"/>
    </source>
</evidence>
<organism evidence="2 3">
    <name type="scientific">Kineococcus rhizosphaerae</name>
    <dbReference type="NCBI Taxonomy" id="559628"/>
    <lineage>
        <taxon>Bacteria</taxon>
        <taxon>Bacillati</taxon>
        <taxon>Actinomycetota</taxon>
        <taxon>Actinomycetes</taxon>
        <taxon>Kineosporiales</taxon>
        <taxon>Kineosporiaceae</taxon>
        <taxon>Kineococcus</taxon>
    </lineage>
</organism>